<dbReference type="Proteomes" id="UP001153332">
    <property type="component" value="Unassembled WGS sequence"/>
</dbReference>
<organism evidence="1 2">
    <name type="scientific">Lasiodiplodia mahajangana</name>
    <dbReference type="NCBI Taxonomy" id="1108764"/>
    <lineage>
        <taxon>Eukaryota</taxon>
        <taxon>Fungi</taxon>
        <taxon>Dikarya</taxon>
        <taxon>Ascomycota</taxon>
        <taxon>Pezizomycotina</taxon>
        <taxon>Dothideomycetes</taxon>
        <taxon>Dothideomycetes incertae sedis</taxon>
        <taxon>Botryosphaeriales</taxon>
        <taxon>Botryosphaeriaceae</taxon>
        <taxon>Lasiodiplodia</taxon>
    </lineage>
</organism>
<dbReference type="EMBL" id="JAPUUL010003333">
    <property type="protein sequence ID" value="KAJ8123485.1"/>
    <property type="molecule type" value="Genomic_DNA"/>
</dbReference>
<sequence>MKDAFSPLTDAIESHAAPVYPLATHLTPTHPYSWLGDDPTFRDWVSCQECSILHIHGSPNISQAAEYGFRKAISASEACQPNDHINLYFRFNKHDKRRDRVGTLAITFLAQILGRYRAPLSPHSSKFEPPLFSQSLTDQDAFFLLNSVRTDLGAETRMTWIVDGLDECEPTCSQWFLSQLLGIASHSDMYFKILITTVNDKSIRDTLAGAKCLEINTKGHGQLASLLDDDAPAAGLCMGLLLDRPELEPYSAKIQALFQICDLDVDLARLIRDWFLVAKWTTKDSLENIVETLSPASPGELMKRILQMVPQSARPWGRTVILWVLYSARPLSLGELASVLSSGIDSTEHLDLPSAIRATFGPLFATENNEIQFSRSWMRELFSSIGDVAEWYTQPTMEQGHREIAVACIRYLRLPTITKLISTACRSPHHVAMLLDSRSDITSYAIQYWPSHYRQGYTMKNGLSPPRGHQQSPPRSKGIATAAFGSLVLLPATS</sequence>
<evidence type="ECO:0000313" key="2">
    <source>
        <dbReference type="Proteomes" id="UP001153332"/>
    </source>
</evidence>
<proteinExistence type="predicted"/>
<reference evidence="1" key="1">
    <citation type="submission" date="2022-12" db="EMBL/GenBank/DDBJ databases">
        <title>Genome Sequence of Lasiodiplodia mahajangana.</title>
        <authorList>
            <person name="Buettner E."/>
        </authorList>
    </citation>
    <scope>NUCLEOTIDE SEQUENCE</scope>
    <source>
        <strain evidence="1">VT137</strain>
    </source>
</reference>
<gene>
    <name evidence="1" type="ORF">O1611_g9578</name>
</gene>
<keyword evidence="2" id="KW-1185">Reference proteome</keyword>
<accession>A0ACC2J7L8</accession>
<protein>
    <submittedName>
        <fullName evidence="1">Uncharacterized protein</fullName>
    </submittedName>
</protein>
<name>A0ACC2J7L8_9PEZI</name>
<evidence type="ECO:0000313" key="1">
    <source>
        <dbReference type="EMBL" id="KAJ8123485.1"/>
    </source>
</evidence>
<comment type="caution">
    <text evidence="1">The sequence shown here is derived from an EMBL/GenBank/DDBJ whole genome shotgun (WGS) entry which is preliminary data.</text>
</comment>